<evidence type="ECO:0000256" key="5">
    <source>
        <dbReference type="ARBA" id="ARBA00022741"/>
    </source>
</evidence>
<evidence type="ECO:0000256" key="9">
    <source>
        <dbReference type="ARBA" id="ARBA00023128"/>
    </source>
</evidence>
<evidence type="ECO:0000313" key="12">
    <source>
        <dbReference type="EMBL" id="ODQ48518.1"/>
    </source>
</evidence>
<evidence type="ECO:0000256" key="6">
    <source>
        <dbReference type="ARBA" id="ARBA00022777"/>
    </source>
</evidence>
<dbReference type="Pfam" id="PF10436">
    <property type="entry name" value="BCDHK_Adom3"/>
    <property type="match status" value="1"/>
</dbReference>
<proteinExistence type="inferred from homology"/>
<dbReference type="SUPFAM" id="SSF55874">
    <property type="entry name" value="ATPase domain of HSP90 chaperone/DNA topoisomerase II/histidine kinase"/>
    <property type="match status" value="1"/>
</dbReference>
<keyword evidence="3" id="KW-0597">Phosphoprotein</keyword>
<dbReference type="EC" id="2.7.11.-" evidence="10"/>
<dbReference type="InterPro" id="IPR004358">
    <property type="entry name" value="Sig_transdc_His_kin-like_C"/>
</dbReference>
<dbReference type="SUPFAM" id="SSF69012">
    <property type="entry name" value="alpha-ketoacid dehydrogenase kinase, N-terminal domain"/>
    <property type="match status" value="1"/>
</dbReference>
<dbReference type="GeneID" id="30181744"/>
<evidence type="ECO:0000256" key="4">
    <source>
        <dbReference type="ARBA" id="ARBA00022679"/>
    </source>
</evidence>
<keyword evidence="8" id="KW-0809">Transit peptide</keyword>
<gene>
    <name evidence="12" type="ORF">PICMEDRAFT_9057</name>
</gene>
<name>A0A1E3NS32_9ASCO</name>
<dbReference type="AlphaFoldDB" id="A0A1E3NS32"/>
<reference evidence="12 13" key="1">
    <citation type="journal article" date="2016" name="Proc. Natl. Acad. Sci. U.S.A.">
        <title>Comparative genomics of biotechnologically important yeasts.</title>
        <authorList>
            <person name="Riley R."/>
            <person name="Haridas S."/>
            <person name="Wolfe K.H."/>
            <person name="Lopes M.R."/>
            <person name="Hittinger C.T."/>
            <person name="Goeker M."/>
            <person name="Salamov A.A."/>
            <person name="Wisecaver J.H."/>
            <person name="Long T.M."/>
            <person name="Calvey C.H."/>
            <person name="Aerts A.L."/>
            <person name="Barry K.W."/>
            <person name="Choi C."/>
            <person name="Clum A."/>
            <person name="Coughlan A.Y."/>
            <person name="Deshpande S."/>
            <person name="Douglass A.P."/>
            <person name="Hanson S.J."/>
            <person name="Klenk H.-P."/>
            <person name="LaButti K.M."/>
            <person name="Lapidus A."/>
            <person name="Lindquist E.A."/>
            <person name="Lipzen A.M."/>
            <person name="Meier-Kolthoff J.P."/>
            <person name="Ohm R.A."/>
            <person name="Otillar R.P."/>
            <person name="Pangilinan J.L."/>
            <person name="Peng Y."/>
            <person name="Rokas A."/>
            <person name="Rosa C.A."/>
            <person name="Scheuner C."/>
            <person name="Sibirny A.A."/>
            <person name="Slot J.C."/>
            <person name="Stielow J.B."/>
            <person name="Sun H."/>
            <person name="Kurtzman C.P."/>
            <person name="Blackwell M."/>
            <person name="Grigoriev I.V."/>
            <person name="Jeffries T.W."/>
        </authorList>
    </citation>
    <scope>NUCLEOTIDE SEQUENCE [LARGE SCALE GENOMIC DNA]</scope>
    <source>
        <strain evidence="12 13">NRRL Y-2026</strain>
    </source>
</reference>
<sequence>MAKLIQRLSVLPLPNYKNTLKNSTLQLNANANDTLRCLLILLTRRLQRMSSLSFIMMMNPHMARIWDAYLHSYGELIQFIAQYNLPENGTLDLDFDHLLDFRVTREEENQKFVSVLQDIMDMHTDNVIDLRDGIHETKLMGKAGSDASDDDSLFAGFSEKQFLDEHLAERVLMRLIANNHILLSQQKKGNLPGDADVSSGVLDNNLNVLDVLSRSVEFVNDMSSLKYDERVDVRVDTRLIDENGDYTCEENVDLRNIGDHKKLVFPYIGNHIEYVLNEILKNSTRALIENRVQKPVDILIVLDRSKPDSAPTLQIKISDHGGGIGPDTLSKLWEYSFTTVSNGKSSSKGARNNDNQNALLSTQSGKDIELGAAHDLGFGKSDGEESGADSVVSDNLIAGMGYGLPLSLTYCQLFGGDIRLHSVWGKGTDVYVVLKGL</sequence>
<dbReference type="Gene3D" id="1.20.140.20">
    <property type="entry name" value="Alpha-ketoacid/pyruvate dehydrogenase kinase, N-terminal domain"/>
    <property type="match status" value="1"/>
</dbReference>
<organism evidence="12 13">
    <name type="scientific">Pichia membranifaciens NRRL Y-2026</name>
    <dbReference type="NCBI Taxonomy" id="763406"/>
    <lineage>
        <taxon>Eukaryota</taxon>
        <taxon>Fungi</taxon>
        <taxon>Dikarya</taxon>
        <taxon>Ascomycota</taxon>
        <taxon>Saccharomycotina</taxon>
        <taxon>Pichiomycetes</taxon>
        <taxon>Pichiales</taxon>
        <taxon>Pichiaceae</taxon>
        <taxon>Pichia</taxon>
    </lineage>
</organism>
<evidence type="ECO:0000256" key="7">
    <source>
        <dbReference type="ARBA" id="ARBA00022840"/>
    </source>
</evidence>
<evidence type="ECO:0000256" key="8">
    <source>
        <dbReference type="ARBA" id="ARBA00022946"/>
    </source>
</evidence>
<dbReference type="OrthoDB" id="3264224at2759"/>
<dbReference type="STRING" id="763406.A0A1E3NS32"/>
<dbReference type="PRINTS" id="PR00344">
    <property type="entry name" value="BCTRLSENSOR"/>
</dbReference>
<feature type="domain" description="Branched-chain alpha-ketoacid dehydrogenase kinase/Pyruvate dehydrogenase kinase N-terminal" evidence="11">
    <location>
        <begin position="23"/>
        <end position="189"/>
    </location>
</feature>
<dbReference type="PANTHER" id="PTHR11947:SF20">
    <property type="entry name" value="[3-METHYL-2-OXOBUTANOATE DEHYDROGENASE [LIPOAMIDE]] KINASE, MITOCHONDRIAL"/>
    <property type="match status" value="1"/>
</dbReference>
<evidence type="ECO:0000256" key="2">
    <source>
        <dbReference type="ARBA" id="ARBA00006155"/>
    </source>
</evidence>
<comment type="subcellular location">
    <subcellularLocation>
        <location evidence="1 10">Mitochondrion matrix</location>
    </subcellularLocation>
</comment>
<keyword evidence="9 10" id="KW-0496">Mitochondrion</keyword>
<dbReference type="InterPro" id="IPR018955">
    <property type="entry name" value="BCDHK/PDK_N"/>
</dbReference>
<dbReference type="Proteomes" id="UP000094455">
    <property type="component" value="Unassembled WGS sequence"/>
</dbReference>
<dbReference type="GO" id="GO:0010906">
    <property type="term" value="P:regulation of glucose metabolic process"/>
    <property type="evidence" value="ECO:0007669"/>
    <property type="project" value="TreeGrafter"/>
</dbReference>
<keyword evidence="6 10" id="KW-0418">Kinase</keyword>
<evidence type="ECO:0000259" key="11">
    <source>
        <dbReference type="Pfam" id="PF10436"/>
    </source>
</evidence>
<evidence type="ECO:0000256" key="1">
    <source>
        <dbReference type="ARBA" id="ARBA00004305"/>
    </source>
</evidence>
<protein>
    <recommendedName>
        <fullName evidence="10">Protein-serine/threonine kinase</fullName>
        <ecNumber evidence="10">2.7.11.-</ecNumber>
    </recommendedName>
</protein>
<dbReference type="InterPro" id="IPR036890">
    <property type="entry name" value="HATPase_C_sf"/>
</dbReference>
<keyword evidence="13" id="KW-1185">Reference proteome</keyword>
<dbReference type="PANTHER" id="PTHR11947">
    <property type="entry name" value="PYRUVATE DEHYDROGENASE KINASE"/>
    <property type="match status" value="1"/>
</dbReference>
<dbReference type="InterPro" id="IPR039028">
    <property type="entry name" value="BCKD/PDK"/>
</dbReference>
<keyword evidence="5 10" id="KW-0547">Nucleotide-binding</keyword>
<evidence type="ECO:0000313" key="13">
    <source>
        <dbReference type="Proteomes" id="UP000094455"/>
    </source>
</evidence>
<dbReference type="GO" id="GO:0004740">
    <property type="term" value="F:pyruvate dehydrogenase (acetyl-transferring) kinase activity"/>
    <property type="evidence" value="ECO:0007669"/>
    <property type="project" value="TreeGrafter"/>
</dbReference>
<dbReference type="Gene3D" id="3.30.565.10">
    <property type="entry name" value="Histidine kinase-like ATPase, C-terminal domain"/>
    <property type="match status" value="1"/>
</dbReference>
<dbReference type="GO" id="GO:0005524">
    <property type="term" value="F:ATP binding"/>
    <property type="evidence" value="ECO:0007669"/>
    <property type="project" value="UniProtKB-UniRule"/>
</dbReference>
<accession>A0A1E3NS32</accession>
<keyword evidence="4 10" id="KW-0808">Transferase</keyword>
<comment type="similarity">
    <text evidence="2 10">Belongs to the PDK/BCKDK protein kinase family.</text>
</comment>
<dbReference type="RefSeq" id="XP_019019631.1">
    <property type="nucleotide sequence ID" value="XM_019165057.1"/>
</dbReference>
<evidence type="ECO:0000256" key="3">
    <source>
        <dbReference type="ARBA" id="ARBA00022553"/>
    </source>
</evidence>
<keyword evidence="7 10" id="KW-0067">ATP-binding</keyword>
<evidence type="ECO:0000256" key="10">
    <source>
        <dbReference type="RuleBase" id="RU366032"/>
    </source>
</evidence>
<dbReference type="EMBL" id="KV454001">
    <property type="protein sequence ID" value="ODQ48518.1"/>
    <property type="molecule type" value="Genomic_DNA"/>
</dbReference>
<dbReference type="GO" id="GO:0005759">
    <property type="term" value="C:mitochondrial matrix"/>
    <property type="evidence" value="ECO:0007669"/>
    <property type="project" value="UniProtKB-SubCell"/>
</dbReference>
<dbReference type="InterPro" id="IPR036784">
    <property type="entry name" value="AK/P_DHK_N_sf"/>
</dbReference>